<evidence type="ECO:0000256" key="1">
    <source>
        <dbReference type="ARBA" id="ARBA00022448"/>
    </source>
</evidence>
<gene>
    <name evidence="3" type="ORF">ACFSBK_08730</name>
</gene>
<dbReference type="PANTHER" id="PTHR36838">
    <property type="entry name" value="AUXIN EFFLUX CARRIER FAMILY PROTEIN"/>
    <property type="match status" value="1"/>
</dbReference>
<dbReference type="Proteomes" id="UP001597285">
    <property type="component" value="Unassembled WGS sequence"/>
</dbReference>
<dbReference type="RefSeq" id="WP_058919954.1">
    <property type="nucleotide sequence ID" value="NZ_JBHSQC010000015.1"/>
</dbReference>
<feature type="transmembrane region" description="Helical" evidence="2">
    <location>
        <begin position="279"/>
        <end position="302"/>
    </location>
</feature>
<keyword evidence="2" id="KW-1133">Transmembrane helix</keyword>
<feature type="transmembrane region" description="Helical" evidence="2">
    <location>
        <begin position="222"/>
        <end position="243"/>
    </location>
</feature>
<accession>A0ABW4NQ92</accession>
<feature type="transmembrane region" description="Helical" evidence="2">
    <location>
        <begin position="249"/>
        <end position="272"/>
    </location>
</feature>
<dbReference type="PANTHER" id="PTHR36838:SF3">
    <property type="entry name" value="TRANSPORTER AUXIN EFFLUX CARRIER EC FAMILY"/>
    <property type="match status" value="1"/>
</dbReference>
<feature type="transmembrane region" description="Helical" evidence="2">
    <location>
        <begin position="61"/>
        <end position="83"/>
    </location>
</feature>
<comment type="caution">
    <text evidence="3">The sequence shown here is derived from an EMBL/GenBank/DDBJ whole genome shotgun (WGS) entry which is preliminary data.</text>
</comment>
<keyword evidence="2" id="KW-0472">Membrane</keyword>
<feature type="transmembrane region" description="Helical" evidence="2">
    <location>
        <begin position="34"/>
        <end position="55"/>
    </location>
</feature>
<keyword evidence="4" id="KW-1185">Reference proteome</keyword>
<evidence type="ECO:0000313" key="4">
    <source>
        <dbReference type="Proteomes" id="UP001597285"/>
    </source>
</evidence>
<protein>
    <submittedName>
        <fullName evidence="3">AEC family transporter</fullName>
    </submittedName>
</protein>
<feature type="transmembrane region" description="Helical" evidence="2">
    <location>
        <begin position="6"/>
        <end position="22"/>
    </location>
</feature>
<reference evidence="4" key="1">
    <citation type="journal article" date="2019" name="Int. J. Syst. Evol. Microbiol.">
        <title>The Global Catalogue of Microorganisms (GCM) 10K type strain sequencing project: providing services to taxonomists for standard genome sequencing and annotation.</title>
        <authorList>
            <consortium name="The Broad Institute Genomics Platform"/>
            <consortium name="The Broad Institute Genome Sequencing Center for Infectious Disease"/>
            <person name="Wu L."/>
            <person name="Ma J."/>
        </authorList>
    </citation>
    <scope>NUCLEOTIDE SEQUENCE [LARGE SCALE GENOMIC DNA]</scope>
    <source>
        <strain evidence="4">KCTC 42143</strain>
    </source>
</reference>
<keyword evidence="1" id="KW-0813">Transport</keyword>
<evidence type="ECO:0000256" key="2">
    <source>
        <dbReference type="SAM" id="Phobius"/>
    </source>
</evidence>
<dbReference type="EMBL" id="JBHUFF010000014">
    <property type="protein sequence ID" value="MFD1799931.1"/>
    <property type="molecule type" value="Genomic_DNA"/>
</dbReference>
<keyword evidence="2" id="KW-0812">Transmembrane</keyword>
<feature type="transmembrane region" description="Helical" evidence="2">
    <location>
        <begin position="167"/>
        <end position="187"/>
    </location>
</feature>
<feature type="transmembrane region" description="Helical" evidence="2">
    <location>
        <begin position="193"/>
        <end position="210"/>
    </location>
</feature>
<evidence type="ECO:0000313" key="3">
    <source>
        <dbReference type="EMBL" id="MFD1799931.1"/>
    </source>
</evidence>
<proteinExistence type="predicted"/>
<sequence length="303" mass="32703">MGSILIQAVSFLLVILVAYLFNKGGILKEQDGHVLSKIIVRITLPAAIIMGFNGASVNETFFLMIFLGLFSNILLVVLGEFLWRNKSAVDQSMLMFGISGYNIGNFTMPFVQGFFPTAVPFLGSFDMGNSLMLSGGTAVPVDKMTGQSKEAFSIVRTAQKLLSSPPFTTYLIMLALALSGFILPASVRSVVQLFSNVNAFLSMFMIGLYLELQIDRSSLTTVAKVLGIRYGFGAILAAAFYFLLPLPQIVRTILVLLAFAPFGSLSTINAIIYGSKSSLVGFLSSASILISLLLMTSILILLL</sequence>
<organism evidence="3 4">
    <name type="scientific">Carnobacterium antarcticum</name>
    <dbReference type="NCBI Taxonomy" id="2126436"/>
    <lineage>
        <taxon>Bacteria</taxon>
        <taxon>Bacillati</taxon>
        <taxon>Bacillota</taxon>
        <taxon>Bacilli</taxon>
        <taxon>Lactobacillales</taxon>
        <taxon>Carnobacteriaceae</taxon>
        <taxon>Carnobacterium</taxon>
    </lineage>
</organism>
<name>A0ABW4NQ92_9LACT</name>